<dbReference type="InterPro" id="IPR003856">
    <property type="entry name" value="LPS_length_determ_N"/>
</dbReference>
<evidence type="ECO:0000256" key="7">
    <source>
        <dbReference type="ARBA" id="ARBA00022989"/>
    </source>
</evidence>
<comment type="subcellular location">
    <subcellularLocation>
        <location evidence="1">Cell membrane</location>
        <topology evidence="1">Multi-pass membrane protein</topology>
    </subcellularLocation>
</comment>
<evidence type="ECO:0000256" key="3">
    <source>
        <dbReference type="ARBA" id="ARBA00022475"/>
    </source>
</evidence>
<dbReference type="Proteomes" id="UP000001425">
    <property type="component" value="Chromosome"/>
</dbReference>
<evidence type="ECO:0000256" key="4">
    <source>
        <dbReference type="ARBA" id="ARBA00022692"/>
    </source>
</evidence>
<feature type="domain" description="Polysaccharide chain length determinant N-terminal" evidence="11">
    <location>
        <begin position="27"/>
        <end position="124"/>
    </location>
</feature>
<feature type="coiled-coil region" evidence="9">
    <location>
        <begin position="194"/>
        <end position="265"/>
    </location>
</feature>
<dbReference type="AlphaFoldDB" id="P72877"/>
<dbReference type="PaxDb" id="1148-1651967"/>
<keyword evidence="5" id="KW-0547">Nucleotide-binding</keyword>
<dbReference type="Pfam" id="PF02706">
    <property type="entry name" value="Wzz"/>
    <property type="match status" value="1"/>
</dbReference>
<reference evidence="12 13" key="1">
    <citation type="journal article" date="1995" name="DNA Res.">
        <title>Sequence analysis of the genome of the unicellular cyanobacterium Synechocystis sp. strain PCC6803. I. Sequence features in the 1 Mb region from map positions 64% to 92% of the genome.</title>
        <authorList>
            <person name="Kaneko T."/>
            <person name="Tanaka A."/>
            <person name="Sato S."/>
            <person name="Kotani H."/>
            <person name="Sazuka T."/>
            <person name="Miyajima N."/>
            <person name="Sugiura M."/>
            <person name="Tabata S."/>
        </authorList>
    </citation>
    <scope>NUCLEOTIDE SEQUENCE [LARGE SCALE GENOMIC DNA]</scope>
    <source>
        <strain evidence="13">ATCC 27184 / PCC 6803 / Kazusa</strain>
    </source>
</reference>
<feature type="domain" description="CobQ/CobB/MinD/ParA nucleotide binding" evidence="10">
    <location>
        <begin position="544"/>
        <end position="728"/>
    </location>
</feature>
<keyword evidence="8" id="KW-0472">Membrane</keyword>
<evidence type="ECO:0000256" key="1">
    <source>
        <dbReference type="ARBA" id="ARBA00004651"/>
    </source>
</evidence>
<dbReference type="Gene3D" id="3.40.50.300">
    <property type="entry name" value="P-loop containing nucleotide triphosphate hydrolases"/>
    <property type="match status" value="1"/>
</dbReference>
<dbReference type="KEGG" id="syn:sll0923"/>
<dbReference type="EnsemblBacteria" id="BAA16893">
    <property type="protein sequence ID" value="BAA16893"/>
    <property type="gene ID" value="BAA16893"/>
</dbReference>
<sequence length="756" mass="83641">MTYSYPELPQGSPPPPLVGAYGAEEVDSFSLGNLTGVLRRRWWIVVLVALAVGGLNLKRQLDKPPVFQSSFQLLVSPPENETVNPLAQLQGSGLLGSLPRGKEYLNTQSEILQSNILLEPVWSQIYDALPPEEQISYSSFLASLSVMVVPDTGIVEISYRGNDQERVKAVLEALAEQYLDYTRREQARQESEKLRFVNDQLPKFQDRVAELQAQMLALQQQYKFFDPSQTAENLSSRLNEINVLRQNLSIKIQQLTAKRDALEQKTGIDNNSAFGLSSLGQSPVYAGLVSRLNEINLKLAEASTIYTGNSPQMEQLQEEKDNVLQLIRAEAEKEKGTLSNGELDQVLIATDVGGPKAEALQELASVGIELDILNIELESIIGSEAELRNQLENFTTIAGEFASLQQELELQRSGLTQLVTTRQALEVEVARSFVPWRLVSAITLPDTPINTLPRDILLSVMLGLLAGGGAALLVDKLDPAYHSVEDLRASQHHTILGYIPLEKDLRASIKYGSPLPNEAMQESYARLYSNLFFLKRKRQCHSFVVTSAESGDGKSTTAFFLAQAAAKLGQKVLLVDGDRYFPQKESWLKLAEITGFGGENTTPDGNGVLGSLVANSNGHNGDLPEPLGKNLFYFKVQDDTMTPEQLVSASQNFVVKMNQWKETFDLILIDTPPILGLTDSRLIADQTDGLVVVVRLNKTRKDSIKEAFRELALADLNVIGIVANAITSTSGGYGYYYGRYYNNRYYDRQKVAQADN</sequence>
<keyword evidence="6" id="KW-0067">ATP-binding</keyword>
<keyword evidence="13" id="KW-1185">Reference proteome</keyword>
<dbReference type="eggNOG" id="COG3206">
    <property type="taxonomic scope" value="Bacteria"/>
</dbReference>
<gene>
    <name evidence="12" type="primary">epsB</name>
</gene>
<evidence type="ECO:0000259" key="11">
    <source>
        <dbReference type="Pfam" id="PF02706"/>
    </source>
</evidence>
<keyword evidence="4" id="KW-0812">Transmembrane</keyword>
<keyword evidence="7" id="KW-1133">Transmembrane helix</keyword>
<proteinExistence type="inferred from homology"/>
<dbReference type="EMBL" id="BA000022">
    <property type="protein sequence ID" value="BAA16893.1"/>
    <property type="molecule type" value="Genomic_DNA"/>
</dbReference>
<dbReference type="GO" id="GO:0005886">
    <property type="term" value="C:plasma membrane"/>
    <property type="evidence" value="ECO:0000318"/>
    <property type="project" value="GO_Central"/>
</dbReference>
<protein>
    <submittedName>
        <fullName evidence="12">Exopolysaccharide export protein</fullName>
    </submittedName>
</protein>
<evidence type="ECO:0000313" key="12">
    <source>
        <dbReference type="EMBL" id="BAA16893.1"/>
    </source>
</evidence>
<dbReference type="InterPro" id="IPR005702">
    <property type="entry name" value="Wzc-like_C"/>
</dbReference>
<dbReference type="Pfam" id="PF01656">
    <property type="entry name" value="CbiA"/>
    <property type="match status" value="1"/>
</dbReference>
<accession>P72877</accession>
<evidence type="ECO:0000256" key="2">
    <source>
        <dbReference type="ARBA" id="ARBA00006683"/>
    </source>
</evidence>
<dbReference type="eggNOG" id="COG0489">
    <property type="taxonomic scope" value="Bacteria"/>
</dbReference>
<dbReference type="InParanoid" id="P72877"/>
<organism evidence="12 13">
    <name type="scientific">Synechocystis sp. (strain ATCC 27184 / PCC 6803 / Kazusa)</name>
    <dbReference type="NCBI Taxonomy" id="1111708"/>
    <lineage>
        <taxon>Bacteria</taxon>
        <taxon>Bacillati</taxon>
        <taxon>Cyanobacteriota</taxon>
        <taxon>Cyanophyceae</taxon>
        <taxon>Synechococcales</taxon>
        <taxon>Merismopediaceae</taxon>
        <taxon>Synechocystis</taxon>
    </lineage>
</organism>
<evidence type="ECO:0000256" key="6">
    <source>
        <dbReference type="ARBA" id="ARBA00022840"/>
    </source>
</evidence>
<dbReference type="InterPro" id="IPR027417">
    <property type="entry name" value="P-loop_NTPase"/>
</dbReference>
<dbReference type="PhylomeDB" id="P72877"/>
<dbReference type="FunFam" id="3.40.50.300:FF:004318">
    <property type="entry name" value="Exopolysaccharide export protein"/>
    <property type="match status" value="1"/>
</dbReference>
<evidence type="ECO:0000256" key="8">
    <source>
        <dbReference type="ARBA" id="ARBA00023136"/>
    </source>
</evidence>
<keyword evidence="3" id="KW-1003">Cell membrane</keyword>
<dbReference type="IntAct" id="P72877">
    <property type="interactions" value="5"/>
</dbReference>
<dbReference type="SUPFAM" id="SSF52540">
    <property type="entry name" value="P-loop containing nucleoside triphosphate hydrolases"/>
    <property type="match status" value="1"/>
</dbReference>
<evidence type="ECO:0000313" key="13">
    <source>
        <dbReference type="Proteomes" id="UP000001425"/>
    </source>
</evidence>
<reference evidence="12 13" key="2">
    <citation type="journal article" date="1996" name="DNA Res.">
        <title>Sequence analysis of the genome of the unicellular cyanobacterium Synechocystis sp. strain PCC6803. II. Sequence determination of the entire genome and assignment of potential protein-coding regions.</title>
        <authorList>
            <person name="Kaneko T."/>
            <person name="Sato S."/>
            <person name="Kotani H."/>
            <person name="Tanaka A."/>
            <person name="Asamizu E."/>
            <person name="Nakamura Y."/>
            <person name="Miyajima N."/>
            <person name="Hirosawa M."/>
            <person name="Sugiura M."/>
            <person name="Sasamoto S."/>
            <person name="Kimura T."/>
            <person name="Hosouchi T."/>
            <person name="Matsuno A."/>
            <person name="Muraki A."/>
            <person name="Nakazaki N."/>
            <person name="Naruo K."/>
            <person name="Okumura S."/>
            <person name="Shimpo S."/>
            <person name="Takeuchi C."/>
            <person name="Wada T."/>
            <person name="Watanabe A."/>
            <person name="Yamada M."/>
            <person name="Yasuda M."/>
            <person name="Tabata S."/>
        </authorList>
    </citation>
    <scope>NUCLEOTIDE SEQUENCE [LARGE SCALE GENOMIC DNA]</scope>
    <source>
        <strain evidence="13">ATCC 27184 / PCC 6803 / Kazusa</strain>
    </source>
</reference>
<evidence type="ECO:0000256" key="5">
    <source>
        <dbReference type="ARBA" id="ARBA00022741"/>
    </source>
</evidence>
<dbReference type="STRING" id="1148.gene:10497753"/>
<dbReference type="PIR" id="S74742">
    <property type="entry name" value="S74742"/>
</dbReference>
<name>P72877_SYNY3</name>
<dbReference type="InterPro" id="IPR050445">
    <property type="entry name" value="Bact_polysacc_biosynth/exp"/>
</dbReference>
<dbReference type="PANTHER" id="PTHR32309">
    <property type="entry name" value="TYROSINE-PROTEIN KINASE"/>
    <property type="match status" value="1"/>
</dbReference>
<dbReference type="PANTHER" id="PTHR32309:SF13">
    <property type="entry name" value="FERRIC ENTEROBACTIN TRANSPORT PROTEIN FEPE"/>
    <property type="match status" value="1"/>
</dbReference>
<dbReference type="InterPro" id="IPR002586">
    <property type="entry name" value="CobQ/CobB/MinD/ParA_Nub-bd_dom"/>
</dbReference>
<dbReference type="CDD" id="cd05387">
    <property type="entry name" value="BY-kinase"/>
    <property type="match status" value="1"/>
</dbReference>
<evidence type="ECO:0000256" key="9">
    <source>
        <dbReference type="SAM" id="Coils"/>
    </source>
</evidence>
<keyword evidence="9" id="KW-0175">Coiled coil</keyword>
<comment type="similarity">
    <text evidence="2">Belongs to the CpsC/CapA family.</text>
</comment>
<dbReference type="GO" id="GO:0004713">
    <property type="term" value="F:protein tyrosine kinase activity"/>
    <property type="evidence" value="ECO:0000318"/>
    <property type="project" value="GO_Central"/>
</dbReference>
<evidence type="ECO:0000259" key="10">
    <source>
        <dbReference type="Pfam" id="PF01656"/>
    </source>
</evidence>